<dbReference type="HOGENOM" id="CLU_144912_0_0_1"/>
<keyword evidence="2" id="KW-1185">Reference proteome</keyword>
<reference evidence="1 2" key="1">
    <citation type="submission" date="2013-03" db="EMBL/GenBank/DDBJ databases">
        <title>The Genome Sequence of Cladophialophora yegresii CBS 114405.</title>
        <authorList>
            <consortium name="The Broad Institute Genomics Platform"/>
            <person name="Cuomo C."/>
            <person name="de Hoog S."/>
            <person name="Gorbushina A."/>
            <person name="Walker B."/>
            <person name="Young S.K."/>
            <person name="Zeng Q."/>
            <person name="Gargeya S."/>
            <person name="Fitzgerald M."/>
            <person name="Haas B."/>
            <person name="Abouelleil A."/>
            <person name="Allen A.W."/>
            <person name="Alvarado L."/>
            <person name="Arachchi H.M."/>
            <person name="Berlin A.M."/>
            <person name="Chapman S.B."/>
            <person name="Gainer-Dewar J."/>
            <person name="Goldberg J."/>
            <person name="Griggs A."/>
            <person name="Gujja S."/>
            <person name="Hansen M."/>
            <person name="Howarth C."/>
            <person name="Imamovic A."/>
            <person name="Ireland A."/>
            <person name="Larimer J."/>
            <person name="McCowan C."/>
            <person name="Murphy C."/>
            <person name="Pearson M."/>
            <person name="Poon T.W."/>
            <person name="Priest M."/>
            <person name="Roberts A."/>
            <person name="Saif S."/>
            <person name="Shea T."/>
            <person name="Sisk P."/>
            <person name="Sykes S."/>
            <person name="Wortman J."/>
            <person name="Nusbaum C."/>
            <person name="Birren B."/>
        </authorList>
    </citation>
    <scope>NUCLEOTIDE SEQUENCE [LARGE SCALE GENOMIC DNA]</scope>
    <source>
        <strain evidence="1 2">CBS 114405</strain>
    </source>
</reference>
<sequence>MPDNFAFWLRSRPGIGLIAQFLPEGWEFTFQFVVVETLICFRYMRVGRRLSGVVLHYRQTLTFTWHPVYGGLLSYTTELIVCFLTPTVAAIVPTDEHFYVFGPHVYE</sequence>
<evidence type="ECO:0000313" key="2">
    <source>
        <dbReference type="Proteomes" id="UP000019473"/>
    </source>
</evidence>
<gene>
    <name evidence="1" type="ORF">A1O7_03231</name>
</gene>
<organism evidence="1 2">
    <name type="scientific">Cladophialophora yegresii CBS 114405</name>
    <dbReference type="NCBI Taxonomy" id="1182544"/>
    <lineage>
        <taxon>Eukaryota</taxon>
        <taxon>Fungi</taxon>
        <taxon>Dikarya</taxon>
        <taxon>Ascomycota</taxon>
        <taxon>Pezizomycotina</taxon>
        <taxon>Eurotiomycetes</taxon>
        <taxon>Chaetothyriomycetidae</taxon>
        <taxon>Chaetothyriales</taxon>
        <taxon>Herpotrichiellaceae</taxon>
        <taxon>Cladophialophora</taxon>
    </lineage>
</organism>
<dbReference type="GeneID" id="19177831"/>
<protein>
    <submittedName>
        <fullName evidence="1">Uncharacterized protein</fullName>
    </submittedName>
</protein>
<dbReference type="RefSeq" id="XP_007755446.1">
    <property type="nucleotide sequence ID" value="XM_007757256.1"/>
</dbReference>
<dbReference type="AlphaFoldDB" id="W9W413"/>
<dbReference type="EMBL" id="AMGW01000002">
    <property type="protein sequence ID" value="EXJ62792.1"/>
    <property type="molecule type" value="Genomic_DNA"/>
</dbReference>
<dbReference type="OrthoDB" id="4152876at2759"/>
<proteinExistence type="predicted"/>
<dbReference type="Proteomes" id="UP000019473">
    <property type="component" value="Unassembled WGS sequence"/>
</dbReference>
<evidence type="ECO:0000313" key="1">
    <source>
        <dbReference type="EMBL" id="EXJ62792.1"/>
    </source>
</evidence>
<accession>W9W413</accession>
<name>W9W413_9EURO</name>
<comment type="caution">
    <text evidence="1">The sequence shown here is derived from an EMBL/GenBank/DDBJ whole genome shotgun (WGS) entry which is preliminary data.</text>
</comment>
<dbReference type="VEuPathDB" id="FungiDB:A1O7_03231"/>